<dbReference type="EnsemblMetazoa" id="PHUM177480-RA">
    <property type="protein sequence ID" value="PHUM177480-PA"/>
    <property type="gene ID" value="PHUM177480"/>
</dbReference>
<dbReference type="eggNOG" id="ENOG502QVU1">
    <property type="taxonomic scope" value="Eukaryota"/>
</dbReference>
<dbReference type="SMART" id="SM00700">
    <property type="entry name" value="JHBP"/>
    <property type="match status" value="1"/>
</dbReference>
<dbReference type="AlphaFoldDB" id="E0VGB9"/>
<dbReference type="KEGG" id="phu:Phum_PHUM177480"/>
<dbReference type="EMBL" id="AAZO01002057">
    <property type="status" value="NOT_ANNOTATED_CDS"/>
    <property type="molecule type" value="Genomic_DNA"/>
</dbReference>
<accession>E0VGB9</accession>
<dbReference type="InterPro" id="IPR020234">
    <property type="entry name" value="Mite_allergen_group-7"/>
</dbReference>
<dbReference type="Pfam" id="PF06585">
    <property type="entry name" value="JHBP"/>
    <property type="match status" value="1"/>
</dbReference>
<organism>
    <name type="scientific">Pediculus humanus subsp. corporis</name>
    <name type="common">Body louse</name>
    <dbReference type="NCBI Taxonomy" id="121224"/>
    <lineage>
        <taxon>Eukaryota</taxon>
        <taxon>Metazoa</taxon>
        <taxon>Ecdysozoa</taxon>
        <taxon>Arthropoda</taxon>
        <taxon>Hexapoda</taxon>
        <taxon>Insecta</taxon>
        <taxon>Pterygota</taxon>
        <taxon>Neoptera</taxon>
        <taxon>Paraneoptera</taxon>
        <taxon>Psocodea</taxon>
        <taxon>Troctomorpha</taxon>
        <taxon>Phthiraptera</taxon>
        <taxon>Anoplura</taxon>
        <taxon>Pediculidae</taxon>
        <taxon>Pediculus</taxon>
    </lineage>
</organism>
<reference evidence="2" key="3">
    <citation type="submission" date="2021-02" db="UniProtKB">
        <authorList>
            <consortium name="EnsemblMetazoa"/>
        </authorList>
    </citation>
    <scope>IDENTIFICATION</scope>
    <source>
        <strain evidence="2">USDA</strain>
    </source>
</reference>
<dbReference type="HOGENOM" id="CLU_037461_0_0_1"/>
<dbReference type="InterPro" id="IPR017943">
    <property type="entry name" value="Bactericidal_perm-incr_a/b_dom"/>
</dbReference>
<dbReference type="Proteomes" id="UP000009046">
    <property type="component" value="Unassembled WGS sequence"/>
</dbReference>
<dbReference type="SUPFAM" id="SSF55394">
    <property type="entry name" value="Bactericidal permeability-increasing protein, BPI"/>
    <property type="match status" value="1"/>
</dbReference>
<dbReference type="PANTHER" id="PTHR11008">
    <property type="entry name" value="PROTEIN TAKEOUT-LIKE PROTEIN"/>
    <property type="match status" value="1"/>
</dbReference>
<evidence type="ECO:0000313" key="2">
    <source>
        <dbReference type="EnsemblMetazoa" id="PHUM177480-PA"/>
    </source>
</evidence>
<dbReference type="PANTHER" id="PTHR11008:SF13">
    <property type="entry name" value="FI04421P"/>
    <property type="match status" value="1"/>
</dbReference>
<dbReference type="Gene3D" id="3.15.10.30">
    <property type="entry name" value="Haemolymph juvenile hormone binding protein"/>
    <property type="match status" value="1"/>
</dbReference>
<protein>
    <submittedName>
        <fullName evidence="1 2">Uncharacterized protein</fullName>
    </submittedName>
</protein>
<name>E0VGB9_PEDHC</name>
<proteinExistence type="predicted"/>
<dbReference type="InParanoid" id="E0VGB9"/>
<reference evidence="1" key="2">
    <citation type="submission" date="2007-04" db="EMBL/GenBank/DDBJ databases">
        <title>The genome of the human body louse.</title>
        <authorList>
            <consortium name="The Human Body Louse Genome Consortium"/>
            <person name="Kirkness E."/>
            <person name="Walenz B."/>
            <person name="Hass B."/>
            <person name="Bruggner R."/>
            <person name="Strausberg R."/>
        </authorList>
    </citation>
    <scope>NUCLEOTIDE SEQUENCE</scope>
    <source>
        <strain evidence="1">USDA</strain>
    </source>
</reference>
<gene>
    <name evidence="2" type="primary">8240078</name>
    <name evidence="1" type="ORF">Phum_PHUM177480</name>
</gene>
<evidence type="ECO:0000313" key="1">
    <source>
        <dbReference type="EMBL" id="EEB12425.1"/>
    </source>
</evidence>
<dbReference type="InterPro" id="IPR010562">
    <property type="entry name" value="Haemolymph_juvenile_hormone-bd"/>
</dbReference>
<dbReference type="VEuPathDB" id="VectorBase:PHUM177480"/>
<reference evidence="1" key="1">
    <citation type="submission" date="2007-04" db="EMBL/GenBank/DDBJ databases">
        <title>Annotation of Pediculus humanus corporis strain USDA.</title>
        <authorList>
            <person name="Kirkness E."/>
            <person name="Hannick L."/>
            <person name="Hass B."/>
            <person name="Bruggner R."/>
            <person name="Lawson D."/>
            <person name="Bidwell S."/>
            <person name="Joardar V."/>
            <person name="Caler E."/>
            <person name="Walenz B."/>
            <person name="Inman J."/>
            <person name="Schobel S."/>
            <person name="Galinsky K."/>
            <person name="Amedeo P."/>
            <person name="Strausberg R."/>
        </authorList>
    </citation>
    <scope>NUCLEOTIDE SEQUENCE</scope>
    <source>
        <strain evidence="1">USDA</strain>
    </source>
</reference>
<dbReference type="OrthoDB" id="6412801at2759"/>
<sequence length="427" mass="48441">MFVNSNDKFTINHHEQLLFQKKISEQLIQILNHYKQEDPIGLPNAPVPDPMAIPDMKHSFSVATMNFKNSSVHGLSIFRIEKIESNVADMEVLVAMSIEQLLIKGQYTMSTWFSRQQGDFNVTLSGVLIKGLASMEVNQNGQLEAQNINMDITFQNIAMNFQNLGFMGSIFQGIINSVGTFLFDSIKPLILSQVNDNVRGDVNKHIMELPQRFPNSISPLDMFISEMRKFARIKKFDPYKIDNYNNSAGIFTVELTNTWVTGLASFYRVGNVTLTMKEKVLYAGLHVGTNQLFGSCQWEIGVAGLMSRAGTVSFTTEYIQVNVTVAQPLDVRKKPKIEDFNLKLGNIQMRVNGAGTTDYVLEFLVNILPNILRYQIVDAIENPIKQHFQNYIDLINIEQMIDEKLPTFYELLALNDTVNPEVNDIEF</sequence>
<dbReference type="EMBL" id="DS235135">
    <property type="protein sequence ID" value="EEB12425.1"/>
    <property type="molecule type" value="Genomic_DNA"/>
</dbReference>
<dbReference type="CTD" id="8240078"/>
<dbReference type="GeneID" id="8240078"/>
<evidence type="ECO:0000313" key="3">
    <source>
        <dbReference type="Proteomes" id="UP000009046"/>
    </source>
</evidence>
<dbReference type="InterPro" id="IPR038602">
    <property type="entry name" value="Mite_allergen_7_sf"/>
</dbReference>
<keyword evidence="3" id="KW-1185">Reference proteome</keyword>
<dbReference type="Pfam" id="PF16984">
    <property type="entry name" value="Grp7_allergen"/>
    <property type="match status" value="1"/>
</dbReference>
<dbReference type="Gene3D" id="3.15.10.50">
    <property type="match status" value="1"/>
</dbReference>
<dbReference type="RefSeq" id="XP_002425163.1">
    <property type="nucleotide sequence ID" value="XM_002425118.1"/>
</dbReference>
<dbReference type="InterPro" id="IPR038606">
    <property type="entry name" value="To_sf"/>
</dbReference>
<dbReference type="OMA" id="VPDMKHS"/>
<dbReference type="GO" id="GO:0008289">
    <property type="term" value="F:lipid binding"/>
    <property type="evidence" value="ECO:0007669"/>
    <property type="project" value="InterPro"/>
</dbReference>